<accession>S9TWR4</accession>
<dbReference type="EMBL" id="ATMH01008022">
    <property type="protein sequence ID" value="EPY22937.1"/>
    <property type="molecule type" value="Genomic_DNA"/>
</dbReference>
<comment type="caution">
    <text evidence="1">The sequence shown here is derived from an EMBL/GenBank/DDBJ whole genome shotgun (WGS) entry which is preliminary data.</text>
</comment>
<sequence>MRRVALTTLRPVAARAVSSVAVLTNVPLATRLNKLGVPATREEVAKAHLVPAAILDKAENPCVVAFTHMDLARARHAKLIATVDTDKVDYRDVELTVEVAFGQDASKKKPVPGAFKKFTETQWNSVKDLVQFYEETMYPIRAMHRVYKSHELTSFHIKDVLKRGLSAFKQDYLDEQKAEQTKVKALMKECDDFIQAAVKDAFTTALCNDLANILRIAGEKNEAAHGMCLKVLEDMNMMRVAYDDVTREILRVAVFNDGPYDNSALLFEVIEAPERGEVSLNQGSLEQISDEALKLISNRHQTPLDDGLLLRSNETHPNLQRSPE</sequence>
<keyword evidence="2" id="KW-1185">Reference proteome</keyword>
<gene>
    <name evidence="1" type="ORF">STCU_08022</name>
</gene>
<name>S9TWR4_9TRYP</name>
<evidence type="ECO:0000313" key="1">
    <source>
        <dbReference type="EMBL" id="EPY22937.1"/>
    </source>
</evidence>
<proteinExistence type="predicted"/>
<evidence type="ECO:0000313" key="2">
    <source>
        <dbReference type="Proteomes" id="UP000015354"/>
    </source>
</evidence>
<organism evidence="1 2">
    <name type="scientific">Strigomonas culicis</name>
    <dbReference type="NCBI Taxonomy" id="28005"/>
    <lineage>
        <taxon>Eukaryota</taxon>
        <taxon>Discoba</taxon>
        <taxon>Euglenozoa</taxon>
        <taxon>Kinetoplastea</taxon>
        <taxon>Metakinetoplastina</taxon>
        <taxon>Trypanosomatida</taxon>
        <taxon>Trypanosomatidae</taxon>
        <taxon>Strigomonadinae</taxon>
        <taxon>Strigomonas</taxon>
    </lineage>
</organism>
<evidence type="ECO:0008006" key="3">
    <source>
        <dbReference type="Google" id="ProtNLM"/>
    </source>
</evidence>
<protein>
    <recommendedName>
        <fullName evidence="3">Succinate dehydrogenase subunit</fullName>
    </recommendedName>
</protein>
<dbReference type="AlphaFoldDB" id="S9TWR4"/>
<dbReference type="OrthoDB" id="246978at2759"/>
<dbReference type="Proteomes" id="UP000015354">
    <property type="component" value="Unassembled WGS sequence"/>
</dbReference>
<reference evidence="1 2" key="1">
    <citation type="journal article" date="2013" name="PLoS ONE">
        <title>Predicting the Proteins of Angomonas deanei, Strigomonas culicis and Their Respective Endosymbionts Reveals New Aspects of the Trypanosomatidae Family.</title>
        <authorList>
            <person name="Motta M.C."/>
            <person name="Martins A.C."/>
            <person name="de Souza S.S."/>
            <person name="Catta-Preta C.M."/>
            <person name="Silva R."/>
            <person name="Klein C.C."/>
            <person name="de Almeida L.G."/>
            <person name="de Lima Cunha O."/>
            <person name="Ciapina L.P."/>
            <person name="Brocchi M."/>
            <person name="Colabardini A.C."/>
            <person name="de Araujo Lima B."/>
            <person name="Machado C.R."/>
            <person name="de Almeida Soares C.M."/>
            <person name="Probst C.M."/>
            <person name="de Menezes C.B."/>
            <person name="Thompson C.E."/>
            <person name="Bartholomeu D.C."/>
            <person name="Gradia D.F."/>
            <person name="Pavoni D.P."/>
            <person name="Grisard E.C."/>
            <person name="Fantinatti-Garboggini F."/>
            <person name="Marchini F.K."/>
            <person name="Rodrigues-Luiz G.F."/>
            <person name="Wagner G."/>
            <person name="Goldman G.H."/>
            <person name="Fietto J.L."/>
            <person name="Elias M.C."/>
            <person name="Goldman M.H."/>
            <person name="Sagot M.F."/>
            <person name="Pereira M."/>
            <person name="Stoco P.H."/>
            <person name="de Mendonca-Neto R.P."/>
            <person name="Teixeira S.M."/>
            <person name="Maciel T.E."/>
            <person name="de Oliveira Mendes T.A."/>
            <person name="Urmenyi T.P."/>
            <person name="de Souza W."/>
            <person name="Schenkman S."/>
            <person name="de Vasconcelos A.T."/>
        </authorList>
    </citation>
    <scope>NUCLEOTIDE SEQUENCE [LARGE SCALE GENOMIC DNA]</scope>
</reference>